<proteinExistence type="inferred from homology"/>
<dbReference type="AlphaFoldDB" id="A0ABD2N1C2"/>
<keyword evidence="2" id="KW-0472">Membrane</keyword>
<sequence>MKEKLFVSLSWRSKTTVQAALGPVVPGIVKESTNPDENNFAYARLVLIVCALSISLTAPIGAILISLSGPRLLTKTKFPDVPEGWRRSHKPSIRDMSIIDEEDIETPNMENLISYKEKSENENT</sequence>
<dbReference type="PANTHER" id="PTHR31102">
    <property type="match status" value="1"/>
</dbReference>
<evidence type="ECO:0000256" key="2">
    <source>
        <dbReference type="SAM" id="Phobius"/>
    </source>
</evidence>
<dbReference type="InterPro" id="IPR051843">
    <property type="entry name" value="CPA1_transporter"/>
</dbReference>
<name>A0ABD2N1C2_9CUCU</name>
<comment type="caution">
    <text evidence="3">The sequence shown here is derived from an EMBL/GenBank/DDBJ whole genome shotgun (WGS) entry which is preliminary data.</text>
</comment>
<gene>
    <name evidence="3" type="ORF">HHI36_013975</name>
</gene>
<protein>
    <submittedName>
        <fullName evidence="3">Uncharacterized protein</fullName>
    </submittedName>
</protein>
<evidence type="ECO:0000313" key="3">
    <source>
        <dbReference type="EMBL" id="KAL3272498.1"/>
    </source>
</evidence>
<keyword evidence="2" id="KW-1133">Transmembrane helix</keyword>
<reference evidence="3 4" key="1">
    <citation type="journal article" date="2021" name="BMC Biol.">
        <title>Horizontally acquired antibacterial genes associated with adaptive radiation of ladybird beetles.</title>
        <authorList>
            <person name="Li H.S."/>
            <person name="Tang X.F."/>
            <person name="Huang Y.H."/>
            <person name="Xu Z.Y."/>
            <person name="Chen M.L."/>
            <person name="Du X.Y."/>
            <person name="Qiu B.Y."/>
            <person name="Chen P.T."/>
            <person name="Zhang W."/>
            <person name="Slipinski A."/>
            <person name="Escalona H.E."/>
            <person name="Waterhouse R.M."/>
            <person name="Zwick A."/>
            <person name="Pang H."/>
        </authorList>
    </citation>
    <scope>NUCLEOTIDE SEQUENCE [LARGE SCALE GENOMIC DNA]</scope>
    <source>
        <strain evidence="3">SYSU2018</strain>
    </source>
</reference>
<organism evidence="3 4">
    <name type="scientific">Cryptolaemus montrouzieri</name>
    <dbReference type="NCBI Taxonomy" id="559131"/>
    <lineage>
        <taxon>Eukaryota</taxon>
        <taxon>Metazoa</taxon>
        <taxon>Ecdysozoa</taxon>
        <taxon>Arthropoda</taxon>
        <taxon>Hexapoda</taxon>
        <taxon>Insecta</taxon>
        <taxon>Pterygota</taxon>
        <taxon>Neoptera</taxon>
        <taxon>Endopterygota</taxon>
        <taxon>Coleoptera</taxon>
        <taxon>Polyphaga</taxon>
        <taxon>Cucujiformia</taxon>
        <taxon>Coccinelloidea</taxon>
        <taxon>Coccinellidae</taxon>
        <taxon>Scymninae</taxon>
        <taxon>Scymnini</taxon>
        <taxon>Cryptolaemus</taxon>
    </lineage>
</organism>
<accession>A0ABD2N1C2</accession>
<comment type="similarity">
    <text evidence="1">Belongs to the monovalent cation:proton antiporter 1 (CPA1) transporter (TC 2.A.36) family.</text>
</comment>
<dbReference type="PANTHER" id="PTHR31102:SF1">
    <property type="entry name" value="CATION_H+ EXCHANGER DOMAIN-CONTAINING PROTEIN"/>
    <property type="match status" value="1"/>
</dbReference>
<feature type="transmembrane region" description="Helical" evidence="2">
    <location>
        <begin position="43"/>
        <end position="67"/>
    </location>
</feature>
<keyword evidence="4" id="KW-1185">Reference proteome</keyword>
<keyword evidence="2" id="KW-0812">Transmembrane</keyword>
<evidence type="ECO:0000256" key="1">
    <source>
        <dbReference type="ARBA" id="ARBA00007367"/>
    </source>
</evidence>
<dbReference type="EMBL" id="JABFTP020000062">
    <property type="protein sequence ID" value="KAL3272498.1"/>
    <property type="molecule type" value="Genomic_DNA"/>
</dbReference>
<dbReference type="Proteomes" id="UP001516400">
    <property type="component" value="Unassembled WGS sequence"/>
</dbReference>
<evidence type="ECO:0000313" key="4">
    <source>
        <dbReference type="Proteomes" id="UP001516400"/>
    </source>
</evidence>